<dbReference type="Pfam" id="PF01872">
    <property type="entry name" value="RibD_C"/>
    <property type="match status" value="1"/>
</dbReference>
<dbReference type="InterPro" id="IPR024072">
    <property type="entry name" value="DHFR-like_dom_sf"/>
</dbReference>
<keyword evidence="6" id="KW-1185">Reference proteome</keyword>
<dbReference type="PANTHER" id="PTHR38011:SF7">
    <property type="entry name" value="2,5-DIAMINO-6-RIBOSYLAMINO-4(3H)-PYRIMIDINONE 5'-PHOSPHATE REDUCTASE"/>
    <property type="match status" value="1"/>
</dbReference>
<feature type="domain" description="Bacterial bifunctional deaminase-reductase C-terminal" evidence="4">
    <location>
        <begin position="37"/>
        <end position="233"/>
    </location>
</feature>
<dbReference type="InterPro" id="IPR002734">
    <property type="entry name" value="RibDG_C"/>
</dbReference>
<dbReference type="AlphaFoldDB" id="L0H224"/>
<dbReference type="PATRIC" id="fig|765912.4.peg.2875"/>
<dbReference type="RefSeq" id="WP_015281765.1">
    <property type="nucleotide sequence ID" value="NC_019940.1"/>
</dbReference>
<dbReference type="Proteomes" id="UP000010816">
    <property type="component" value="Chromosome"/>
</dbReference>
<evidence type="ECO:0000259" key="4">
    <source>
        <dbReference type="Pfam" id="PF01872"/>
    </source>
</evidence>
<dbReference type="STRING" id="765912.Thimo_2942"/>
<dbReference type="KEGG" id="tmb:Thimo_2942"/>
<dbReference type="SUPFAM" id="SSF53597">
    <property type="entry name" value="Dihydrofolate reductase-like"/>
    <property type="match status" value="1"/>
</dbReference>
<evidence type="ECO:0000256" key="2">
    <source>
        <dbReference type="ARBA" id="ARBA00022857"/>
    </source>
</evidence>
<dbReference type="GO" id="GO:0008703">
    <property type="term" value="F:5-amino-6-(5-phosphoribosylamino)uracil reductase activity"/>
    <property type="evidence" value="ECO:0007669"/>
    <property type="project" value="InterPro"/>
</dbReference>
<dbReference type="InterPro" id="IPR050765">
    <property type="entry name" value="Riboflavin_Biosynth_HTPR"/>
</dbReference>
<protein>
    <submittedName>
        <fullName evidence="5">Pyrimidine reductase, riboflavin biosynthesis</fullName>
    </submittedName>
</protein>
<name>L0H224_9GAMM</name>
<dbReference type="EMBL" id="CP003051">
    <property type="protein sequence ID" value="AGA91634.1"/>
    <property type="molecule type" value="Genomic_DNA"/>
</dbReference>
<sequence length="274" mass="30113">MENLIQLFPQPTEERPLAGAYLAHDLRQVAERRHQSFVYANFVTSLDGRIAVPRRNGDGLTVPEAIANDRDWRLFQELAAQADLIISSGRYLREWAEGRAQEILQVNDPRFADLRAWRRAQGLSPQPDIAIVSRSLQFPIPDVLTTRGRRVIVFTDADPDPARVRDIEAQTGEVIVAGKAGVDGAAMIAHMTRLGYRSVYSAAGPKILHMLLAGGVLHRLYLTHAHRVLGGDPFAAVVDGPLLDPAIGFRLNTLYLDPAALDGLGQLLASYDVA</sequence>
<organism evidence="5 6">
    <name type="scientific">Thioflavicoccus mobilis 8321</name>
    <dbReference type="NCBI Taxonomy" id="765912"/>
    <lineage>
        <taxon>Bacteria</taxon>
        <taxon>Pseudomonadati</taxon>
        <taxon>Pseudomonadota</taxon>
        <taxon>Gammaproteobacteria</taxon>
        <taxon>Chromatiales</taxon>
        <taxon>Chromatiaceae</taxon>
        <taxon>Thioflavicoccus</taxon>
    </lineage>
</organism>
<reference evidence="5 6" key="1">
    <citation type="submission" date="2011-09" db="EMBL/GenBank/DDBJ databases">
        <title>Complete sequence of chromosome of Thioflavicoccus mobilis 8321.</title>
        <authorList>
            <consortium name="US DOE Joint Genome Institute"/>
            <person name="Lucas S."/>
            <person name="Han J."/>
            <person name="Lapidus A."/>
            <person name="Cheng J.-F."/>
            <person name="Goodwin L."/>
            <person name="Pitluck S."/>
            <person name="Peters L."/>
            <person name="Ovchinnikova G."/>
            <person name="Lu M."/>
            <person name="Detter J.C."/>
            <person name="Han C."/>
            <person name="Tapia R."/>
            <person name="Land M."/>
            <person name="Hauser L."/>
            <person name="Kyrpides N."/>
            <person name="Ivanova N."/>
            <person name="Pagani I."/>
            <person name="Vogl K."/>
            <person name="Liu Z."/>
            <person name="Imhoff J."/>
            <person name="Thiel V."/>
            <person name="Frigaard N.-U."/>
            <person name="Bryant D."/>
            <person name="Woyke T."/>
        </authorList>
    </citation>
    <scope>NUCLEOTIDE SEQUENCE [LARGE SCALE GENOMIC DNA]</scope>
    <source>
        <strain evidence="5 6">8321</strain>
    </source>
</reference>
<dbReference type="GO" id="GO:0009231">
    <property type="term" value="P:riboflavin biosynthetic process"/>
    <property type="evidence" value="ECO:0007669"/>
    <property type="project" value="InterPro"/>
</dbReference>
<dbReference type="PANTHER" id="PTHR38011">
    <property type="entry name" value="DIHYDROFOLATE REDUCTASE FAMILY PROTEIN (AFU_ORTHOLOGUE AFUA_8G06820)"/>
    <property type="match status" value="1"/>
</dbReference>
<gene>
    <name evidence="5" type="ORF">Thimo_2942</name>
</gene>
<dbReference type="Gene3D" id="3.40.430.10">
    <property type="entry name" value="Dihydrofolate Reductase, subunit A"/>
    <property type="match status" value="1"/>
</dbReference>
<keyword evidence="3" id="KW-0560">Oxidoreductase</keyword>
<comment type="pathway">
    <text evidence="1">Cofactor biosynthesis; riboflavin biosynthesis.</text>
</comment>
<evidence type="ECO:0000256" key="1">
    <source>
        <dbReference type="ARBA" id="ARBA00005104"/>
    </source>
</evidence>
<evidence type="ECO:0000256" key="3">
    <source>
        <dbReference type="ARBA" id="ARBA00023002"/>
    </source>
</evidence>
<dbReference type="eggNOG" id="COG1985">
    <property type="taxonomic scope" value="Bacteria"/>
</dbReference>
<dbReference type="HOGENOM" id="CLU_996306_0_0_6"/>
<proteinExistence type="predicted"/>
<evidence type="ECO:0000313" key="5">
    <source>
        <dbReference type="EMBL" id="AGA91634.1"/>
    </source>
</evidence>
<evidence type="ECO:0000313" key="6">
    <source>
        <dbReference type="Proteomes" id="UP000010816"/>
    </source>
</evidence>
<keyword evidence="2" id="KW-0521">NADP</keyword>
<accession>L0H224</accession>
<dbReference type="OrthoDB" id="5563679at2"/>